<dbReference type="InterPro" id="IPR021804">
    <property type="entry name" value="DUF3375"/>
</dbReference>
<reference evidence="1" key="1">
    <citation type="submission" date="2018-12" db="EMBL/GenBank/DDBJ databases">
        <authorList>
            <person name="Ashton P.M."/>
            <person name="Dallman T."/>
            <person name="Nair S."/>
            <person name="De Pinna E."/>
            <person name="Peters T."/>
            <person name="Grant K."/>
        </authorList>
    </citation>
    <scope>NUCLEOTIDE SEQUENCE</scope>
    <source>
        <strain evidence="1">650060</strain>
    </source>
</reference>
<dbReference type="AlphaFoldDB" id="A0A5X6ERP2"/>
<comment type="caution">
    <text evidence="1">The sequence shown here is derived from an EMBL/GenBank/DDBJ whole genome shotgun (WGS) entry which is preliminary data.</text>
</comment>
<accession>A0A5X6ERP2</accession>
<protein>
    <submittedName>
        <fullName evidence="1">DUF3375 domain-containing protein</fullName>
    </submittedName>
</protein>
<organism evidence="1">
    <name type="scientific">Salmonella enterica subsp. enterica serovar Aqua</name>
    <dbReference type="NCBI Taxonomy" id="1302615"/>
    <lineage>
        <taxon>Bacteria</taxon>
        <taxon>Pseudomonadati</taxon>
        <taxon>Pseudomonadota</taxon>
        <taxon>Gammaproteobacteria</taxon>
        <taxon>Enterobacterales</taxon>
        <taxon>Enterobacteriaceae</taxon>
        <taxon>Salmonella</taxon>
    </lineage>
</organism>
<dbReference type="EMBL" id="AAHUDZ010000078">
    <property type="protein sequence ID" value="ECA3795308.1"/>
    <property type="molecule type" value="Genomic_DNA"/>
</dbReference>
<evidence type="ECO:0000313" key="1">
    <source>
        <dbReference type="EMBL" id="ECA3795308.1"/>
    </source>
</evidence>
<name>A0A5X6ERP2_SALET</name>
<gene>
    <name evidence="1" type="ORF">EKG95_26610</name>
</gene>
<dbReference type="Pfam" id="PF11855">
    <property type="entry name" value="DUF3375"/>
    <property type="match status" value="1"/>
</dbReference>
<proteinExistence type="predicted"/>
<sequence length="488" mass="56826">METDLSFDFLEQFKEQSLALKLLRSTHFSLVASFLHRVFVIPNRRSVPYQELVSLLEQHLFDIAESYGEKKYPKNARSYIDDWINDKNGYLRKYLTQDSDEPECDLLPEAEKVLRWIEELQGRQFVGTESRLKLLLDMIGELVEGASEDPQQKLQQLKARRAEIEQSIMAVELGQDQGFSSTQIRERFYLLSDISRQLLGDFRQVEANFRQLDKASRKTISTGGSLKGDVLDKIFAHQDVIDDSDEGKSFSAFFELLMTPKMRNGMRENLRLLLEHEQGREIVRNDRLLINLYSWLLDAGKKVNATRQQITDQLRRYVQEQSQDNRRVLEIIREFEIEVHRFQEQERVCDFISLSVMQAEIDPLFSRQLWQPKRDEQLDSQMIIAGGDPDVDFSQLLTLSHINEQQLHRNILQLLMANHGQVTLAEVIAHYPLRSGLDELLTYVKLACEQVLTANIDRQRKQRVSWQPEPGLVRTVSVPEITFVRSNG</sequence>